<name>A0A8J3GHF4_9HYPH</name>
<dbReference type="SUPFAM" id="SSF160443">
    <property type="entry name" value="SMR domain-like"/>
    <property type="match status" value="1"/>
</dbReference>
<dbReference type="Proteomes" id="UP000641137">
    <property type="component" value="Unassembled WGS sequence"/>
</dbReference>
<evidence type="ECO:0000313" key="3">
    <source>
        <dbReference type="EMBL" id="GHC74451.1"/>
    </source>
</evidence>
<dbReference type="PANTHER" id="PTHR35562:SF2">
    <property type="entry name" value="DNA ENDONUCLEASE SMRA-RELATED"/>
    <property type="match status" value="1"/>
</dbReference>
<feature type="domain" description="Smr" evidence="2">
    <location>
        <begin position="96"/>
        <end position="177"/>
    </location>
</feature>
<dbReference type="Pfam" id="PF01713">
    <property type="entry name" value="Smr"/>
    <property type="match status" value="1"/>
</dbReference>
<reference evidence="3" key="2">
    <citation type="submission" date="2020-09" db="EMBL/GenBank/DDBJ databases">
        <authorList>
            <person name="Sun Q."/>
            <person name="Kim S."/>
        </authorList>
    </citation>
    <scope>NUCLEOTIDE SEQUENCE</scope>
    <source>
        <strain evidence="3">KCTC 42097</strain>
    </source>
</reference>
<evidence type="ECO:0000256" key="1">
    <source>
        <dbReference type="SAM" id="MobiDB-lite"/>
    </source>
</evidence>
<dbReference type="PROSITE" id="PS50828">
    <property type="entry name" value="SMR"/>
    <property type="match status" value="1"/>
</dbReference>
<dbReference type="Gene3D" id="3.30.1370.110">
    <property type="match status" value="1"/>
</dbReference>
<gene>
    <name evidence="3" type="ORF">GCM10010136_23670</name>
</gene>
<dbReference type="SMART" id="SM00463">
    <property type="entry name" value="SMR"/>
    <property type="match status" value="1"/>
</dbReference>
<dbReference type="InterPro" id="IPR002625">
    <property type="entry name" value="Smr_dom"/>
</dbReference>
<dbReference type="InterPro" id="IPR036063">
    <property type="entry name" value="Smr_dom_sf"/>
</dbReference>
<comment type="caution">
    <text evidence="3">The sequence shown here is derived from an EMBL/GenBank/DDBJ whole genome shotgun (WGS) entry which is preliminary data.</text>
</comment>
<proteinExistence type="predicted"/>
<dbReference type="PANTHER" id="PTHR35562">
    <property type="entry name" value="DNA ENDONUCLEASE SMRA-RELATED"/>
    <property type="match status" value="1"/>
</dbReference>
<accession>A0A8J3GHF4</accession>
<feature type="region of interest" description="Disordered" evidence="1">
    <location>
        <begin position="61"/>
        <end position="81"/>
    </location>
</feature>
<organism evidence="3 4">
    <name type="scientific">Limoniibacter endophyticus</name>
    <dbReference type="NCBI Taxonomy" id="1565040"/>
    <lineage>
        <taxon>Bacteria</taxon>
        <taxon>Pseudomonadati</taxon>
        <taxon>Pseudomonadota</taxon>
        <taxon>Alphaproteobacteria</taxon>
        <taxon>Hyphomicrobiales</taxon>
        <taxon>Bartonellaceae</taxon>
        <taxon>Limoniibacter</taxon>
    </lineage>
</organism>
<dbReference type="EMBL" id="BMZO01000007">
    <property type="protein sequence ID" value="GHC74451.1"/>
    <property type="molecule type" value="Genomic_DNA"/>
</dbReference>
<evidence type="ECO:0000259" key="2">
    <source>
        <dbReference type="PROSITE" id="PS50828"/>
    </source>
</evidence>
<evidence type="ECO:0000313" key="4">
    <source>
        <dbReference type="Proteomes" id="UP000641137"/>
    </source>
</evidence>
<protein>
    <submittedName>
        <fullName evidence="3">DNA mismatch repair protein MutS</fullName>
    </submittedName>
</protein>
<dbReference type="AlphaFoldDB" id="A0A8J3GHF4"/>
<keyword evidence="4" id="KW-1185">Reference proteome</keyword>
<sequence>MKRRKLTTEDRTLWTTVAKTVTPLRPDELNRLLANEIGTDKSLLESFRVDLSHLANDPALSWPNSAKASTKPLPSRLDKPTHQKISAGRVSIEARVDLHGLTQSQAHEALLFFLQRSYAEQRRHVLVITGKGSAGSGILRRAVPEWIKTPAFRPYVSGLDNAARHHGGDGALYIRLRKHPR</sequence>
<dbReference type="RefSeq" id="WP_189490352.1">
    <property type="nucleotide sequence ID" value="NZ_BMZO01000007.1"/>
</dbReference>
<reference evidence="3" key="1">
    <citation type="journal article" date="2014" name="Int. J. Syst. Evol. Microbiol.">
        <title>Complete genome sequence of Corynebacterium casei LMG S-19264T (=DSM 44701T), isolated from a smear-ripened cheese.</title>
        <authorList>
            <consortium name="US DOE Joint Genome Institute (JGI-PGF)"/>
            <person name="Walter F."/>
            <person name="Albersmeier A."/>
            <person name="Kalinowski J."/>
            <person name="Ruckert C."/>
        </authorList>
    </citation>
    <scope>NUCLEOTIDE SEQUENCE</scope>
    <source>
        <strain evidence="3">KCTC 42097</strain>
    </source>
</reference>